<keyword evidence="2" id="KW-0732">Signal</keyword>
<organism evidence="4 5">
    <name type="scientific">Mongoliibacter ruber</name>
    <dbReference type="NCBI Taxonomy" id="1750599"/>
    <lineage>
        <taxon>Bacteria</taxon>
        <taxon>Pseudomonadati</taxon>
        <taxon>Bacteroidota</taxon>
        <taxon>Cytophagia</taxon>
        <taxon>Cytophagales</taxon>
        <taxon>Cyclobacteriaceae</taxon>
        <taxon>Mongoliibacter</taxon>
    </lineage>
</organism>
<dbReference type="RefSeq" id="WP_106134998.1">
    <property type="nucleotide sequence ID" value="NZ_PVTR01000012.1"/>
</dbReference>
<reference evidence="4 5" key="1">
    <citation type="submission" date="2018-03" db="EMBL/GenBank/DDBJ databases">
        <title>Genomic Encyclopedia of Archaeal and Bacterial Type Strains, Phase II (KMG-II): from individual species to whole genera.</title>
        <authorList>
            <person name="Goeker M."/>
        </authorList>
    </citation>
    <scope>NUCLEOTIDE SEQUENCE [LARGE SCALE GENOMIC DNA]</scope>
    <source>
        <strain evidence="4 5">DSM 27929</strain>
    </source>
</reference>
<dbReference type="PANTHER" id="PTHR31126:SF1">
    <property type="entry name" value="TYROSINE SPECIFIC PROTEIN PHOSPHATASES DOMAIN-CONTAINING PROTEIN"/>
    <property type="match status" value="1"/>
</dbReference>
<feature type="signal peptide" evidence="2">
    <location>
        <begin position="1"/>
        <end position="21"/>
    </location>
</feature>
<gene>
    <name evidence="4" type="ORF">CLW00_11241</name>
</gene>
<dbReference type="EMBL" id="PVTR01000012">
    <property type="protein sequence ID" value="PRY85460.1"/>
    <property type="molecule type" value="Genomic_DNA"/>
</dbReference>
<dbReference type="InterPro" id="IPR029021">
    <property type="entry name" value="Prot-tyrosine_phosphatase-like"/>
</dbReference>
<evidence type="ECO:0000256" key="2">
    <source>
        <dbReference type="SAM" id="SignalP"/>
    </source>
</evidence>
<name>A0A2T0WFH5_9BACT</name>
<comment type="caution">
    <text evidence="4">The sequence shown here is derived from an EMBL/GenBank/DDBJ whole genome shotgun (WGS) entry which is preliminary data.</text>
</comment>
<feature type="domain" description="Tyrosine specific protein phosphatases" evidence="3">
    <location>
        <begin position="140"/>
        <end position="221"/>
    </location>
</feature>
<evidence type="ECO:0000313" key="4">
    <source>
        <dbReference type="EMBL" id="PRY85460.1"/>
    </source>
</evidence>
<keyword evidence="5" id="KW-1185">Reference proteome</keyword>
<dbReference type="InterPro" id="IPR016130">
    <property type="entry name" value="Tyr_Pase_AS"/>
</dbReference>
<dbReference type="PANTHER" id="PTHR31126">
    <property type="entry name" value="TYROSINE-PROTEIN PHOSPHATASE"/>
    <property type="match status" value="1"/>
</dbReference>
<dbReference type="GO" id="GO:0004721">
    <property type="term" value="F:phosphoprotein phosphatase activity"/>
    <property type="evidence" value="ECO:0007669"/>
    <property type="project" value="InterPro"/>
</dbReference>
<sequence length="272" mass="30875">MKNYITTLMLVLVCGALDLQAQVNLEITSSPNFRELGGLKINDSLRIKTGKLYRSGSFSNLQEEELEKLRQTKLQTIIDFRSDFEIQRDPDHIPSGMEVEWINSPIGNLDGKGMAKFSQVLMSPEFDEESVDELMIEANRGFVQNIKDFQPLFNALENEDAIVLFHCSAGKDRTGFASSLLLHALGADWDIIMEDFLRSNEAVEKTDLSKMEAYGIPKERVKVMMGVKPEYLLAAWDEIEKKYGDADTMLEKELGINEAKKERLRNILLTTD</sequence>
<dbReference type="PROSITE" id="PS50056">
    <property type="entry name" value="TYR_PHOSPHATASE_2"/>
    <property type="match status" value="1"/>
</dbReference>
<dbReference type="Proteomes" id="UP000238157">
    <property type="component" value="Unassembled WGS sequence"/>
</dbReference>
<evidence type="ECO:0000256" key="1">
    <source>
        <dbReference type="ARBA" id="ARBA00009580"/>
    </source>
</evidence>
<dbReference type="Gene3D" id="3.90.190.10">
    <property type="entry name" value="Protein tyrosine phosphatase superfamily"/>
    <property type="match status" value="1"/>
</dbReference>
<dbReference type="InterPro" id="IPR000387">
    <property type="entry name" value="Tyr_Pase_dom"/>
</dbReference>
<feature type="chain" id="PRO_5015399428" evidence="2">
    <location>
        <begin position="22"/>
        <end position="272"/>
    </location>
</feature>
<dbReference type="AlphaFoldDB" id="A0A2T0WFH5"/>
<dbReference type="OrthoDB" id="1188001at2"/>
<dbReference type="SUPFAM" id="SSF52799">
    <property type="entry name" value="(Phosphotyrosine protein) phosphatases II"/>
    <property type="match status" value="1"/>
</dbReference>
<proteinExistence type="inferred from homology"/>
<dbReference type="InterPro" id="IPR026893">
    <property type="entry name" value="Tyr/Ser_Pase_IphP-type"/>
</dbReference>
<accession>A0A2T0WFH5</accession>
<evidence type="ECO:0000313" key="5">
    <source>
        <dbReference type="Proteomes" id="UP000238157"/>
    </source>
</evidence>
<dbReference type="PROSITE" id="PS00383">
    <property type="entry name" value="TYR_PHOSPHATASE_1"/>
    <property type="match status" value="1"/>
</dbReference>
<protein>
    <submittedName>
        <fullName evidence="4">Protein-tyrosine phosphatase</fullName>
    </submittedName>
</protein>
<comment type="similarity">
    <text evidence="1">Belongs to the protein-tyrosine phosphatase family.</text>
</comment>
<dbReference type="Pfam" id="PF13350">
    <property type="entry name" value="Y_phosphatase3"/>
    <property type="match status" value="1"/>
</dbReference>
<evidence type="ECO:0000259" key="3">
    <source>
        <dbReference type="PROSITE" id="PS50056"/>
    </source>
</evidence>